<dbReference type="PANTHER" id="PTHR34295:SF4">
    <property type="entry name" value="BIOTIN TRANSPORTER BIOY-RELATED"/>
    <property type="match status" value="1"/>
</dbReference>
<dbReference type="Proteomes" id="UP000190696">
    <property type="component" value="Unassembled WGS sequence"/>
</dbReference>
<evidence type="ECO:0000256" key="9">
    <source>
        <dbReference type="SAM" id="Phobius"/>
    </source>
</evidence>
<evidence type="ECO:0000313" key="11">
    <source>
        <dbReference type="EMBL" id="OOR06561.1"/>
    </source>
</evidence>
<feature type="transmembrane region" description="Helical" evidence="9">
    <location>
        <begin position="148"/>
        <end position="167"/>
    </location>
</feature>
<evidence type="ECO:0000313" key="12">
    <source>
        <dbReference type="EMBL" id="OSX93684.1"/>
    </source>
</evidence>
<keyword evidence="3 8" id="KW-0813">Transport</keyword>
<feature type="transmembrane region" description="Helical" evidence="9">
    <location>
        <begin position="86"/>
        <end position="103"/>
    </location>
</feature>
<dbReference type="KEGG" id="bww:bwei_1328"/>
<dbReference type="Gene3D" id="1.10.1760.20">
    <property type="match status" value="1"/>
</dbReference>
<evidence type="ECO:0000256" key="1">
    <source>
        <dbReference type="ARBA" id="ARBA00004651"/>
    </source>
</evidence>
<keyword evidence="4 8" id="KW-1003">Cell membrane</keyword>
<evidence type="ECO:0000313" key="13">
    <source>
        <dbReference type="EMBL" id="QQA14314.1"/>
    </source>
</evidence>
<dbReference type="GO" id="GO:0015225">
    <property type="term" value="F:biotin transmembrane transporter activity"/>
    <property type="evidence" value="ECO:0007669"/>
    <property type="project" value="UniProtKB-UniRule"/>
</dbReference>
<dbReference type="RefSeq" id="WP_002014265.1">
    <property type="nucleotide sequence ID" value="NZ_CM000719.1"/>
</dbReference>
<feature type="transmembrane region" description="Helical" evidence="9">
    <location>
        <begin position="115"/>
        <end position="136"/>
    </location>
</feature>
<evidence type="ECO:0000313" key="17">
    <source>
        <dbReference type="Proteomes" id="UP000596196"/>
    </source>
</evidence>
<evidence type="ECO:0000256" key="5">
    <source>
        <dbReference type="ARBA" id="ARBA00022692"/>
    </source>
</evidence>
<reference evidence="13 17" key="4">
    <citation type="submission" date="2020-12" db="EMBL/GenBank/DDBJ databases">
        <title>FDA dAtabase for Regulatory Grade micrObial Sequences (FDA-ARGOS): Supporting development and validation of Infectious Disease Dx tests.</title>
        <authorList>
            <person name="Nelson B."/>
            <person name="Plummer A."/>
            <person name="Tallon L."/>
            <person name="Sadzewicz L."/>
            <person name="Zhao X."/>
            <person name="Boylan J."/>
            <person name="Ott S."/>
            <person name="Bowen H."/>
            <person name="Vavikolanu K."/>
            <person name="Mehta A."/>
            <person name="Aluvathingal J."/>
            <person name="Nadendla S."/>
            <person name="Myers T."/>
            <person name="Yan Y."/>
            <person name="Sichtig H."/>
        </authorList>
    </citation>
    <scope>NUCLEOTIDE SEQUENCE [LARGE SCALE GENOMIC DNA]</scope>
    <source>
        <strain evidence="13 17">FDAARGOS_924</strain>
    </source>
</reference>
<reference evidence="12 16" key="2">
    <citation type="submission" date="2016-12" db="EMBL/GenBank/DDBJ databases">
        <title>Genome Sequences of Twelve Sporeforming Bacillus Species Isolated from Foods.</title>
        <authorList>
            <person name="De Jong A."/>
            <person name="Holsappel S."/>
            <person name="Kuipers O.P."/>
        </authorList>
    </citation>
    <scope>NUCLEOTIDE SEQUENCE [LARGE SCALE GENOMIC DNA]</scope>
    <source>
        <strain evidence="12 16">S3E15</strain>
    </source>
</reference>
<organism evidence="11 15">
    <name type="scientific">Bacillus mycoides</name>
    <dbReference type="NCBI Taxonomy" id="1405"/>
    <lineage>
        <taxon>Bacteria</taxon>
        <taxon>Bacillati</taxon>
        <taxon>Bacillota</taxon>
        <taxon>Bacilli</taxon>
        <taxon>Bacillales</taxon>
        <taxon>Bacillaceae</taxon>
        <taxon>Bacillus</taxon>
        <taxon>Bacillus cereus group</taxon>
    </lineage>
</organism>
<dbReference type="Proteomes" id="UP000596196">
    <property type="component" value="Chromosome"/>
</dbReference>
<comment type="similarity">
    <text evidence="2 8">Belongs to the BioY family.</text>
</comment>
<evidence type="ECO:0000313" key="14">
    <source>
        <dbReference type="Proteomes" id="UP000006976"/>
    </source>
</evidence>
<sequence length="191" mass="19978">MNTKNLVFVALFSSIMGVLGLIPPIALAITPVPITLQSLGVMLAGGLLGSRLGALSQLIFLLIVGVGAPLLAGGRGGPGVFVGPSAGYLLGYIVGAFVIGYLIERLREVSIIKVLCINIIGGIFVVYVFGIIVQAFVMDISVWETMKVSVAFLPGDCIKATIAAILVTRLHRSLKHIITPALKNKKITNAG</sequence>
<evidence type="ECO:0000313" key="15">
    <source>
        <dbReference type="Proteomes" id="UP000190696"/>
    </source>
</evidence>
<reference evidence="11 15" key="3">
    <citation type="submission" date="2017-01" db="EMBL/GenBank/DDBJ databases">
        <title>Bacillus cereus isolates.</title>
        <authorList>
            <person name="Beno S.M."/>
        </authorList>
    </citation>
    <scope>NUCLEOTIDE SEQUENCE [LARGE SCALE GENOMIC DNA]</scope>
    <source>
        <strain evidence="11 15">FSL W7-1108</strain>
    </source>
</reference>
<dbReference type="AlphaFoldDB" id="A0A084J073"/>
<keyword evidence="17" id="KW-1185">Reference proteome</keyword>
<accession>J8IS67</accession>
<dbReference type="PIRSF" id="PIRSF016661">
    <property type="entry name" value="BioY"/>
    <property type="match status" value="1"/>
</dbReference>
<reference evidence="10 14" key="1">
    <citation type="submission" date="2012-04" db="EMBL/GenBank/DDBJ databases">
        <title>The Genome Sequence of Bacillus cereus VD078.</title>
        <authorList>
            <consortium name="The Broad Institute Genome Sequencing Platform"/>
            <consortium name="The Broad Institute Genome Sequencing Center for Infectious Disease"/>
            <person name="Feldgarden M."/>
            <person name="Van der Auwera G.A."/>
            <person name="Mahillon J."/>
            <person name="Duprez V."/>
            <person name="Timmery S."/>
            <person name="Mattelet C."/>
            <person name="Dierick K."/>
            <person name="Sun M."/>
            <person name="Yu Z."/>
            <person name="Zhu L."/>
            <person name="Hu X."/>
            <person name="Shank E.B."/>
            <person name="Swiecicka I."/>
            <person name="Hansen B.M."/>
            <person name="Andrup L."/>
            <person name="Young S.K."/>
            <person name="Zeng Q."/>
            <person name="Gargeya S."/>
            <person name="Fitzgerald M."/>
            <person name="Haas B."/>
            <person name="Abouelleil A."/>
            <person name="Alvarado L."/>
            <person name="Arachchi H.M."/>
            <person name="Berlin A."/>
            <person name="Chapman S.B."/>
            <person name="Goldberg J."/>
            <person name="Griggs A."/>
            <person name="Gujja S."/>
            <person name="Hansen M."/>
            <person name="Howarth C."/>
            <person name="Imamovic A."/>
            <person name="Larimer J."/>
            <person name="McCowen C."/>
            <person name="Montmayeur A."/>
            <person name="Murphy C."/>
            <person name="Neiman D."/>
            <person name="Pearson M."/>
            <person name="Priest M."/>
            <person name="Roberts A."/>
            <person name="Saif S."/>
            <person name="Shea T."/>
            <person name="Sisk P."/>
            <person name="Sykes S."/>
            <person name="Wortman J."/>
            <person name="Nusbaum C."/>
            <person name="Birren B."/>
        </authorList>
    </citation>
    <scope>NUCLEOTIDE SEQUENCE [LARGE SCALE GENOMIC DNA]</scope>
    <source>
        <strain evidence="10 14">VD078</strain>
    </source>
</reference>
<evidence type="ECO:0000256" key="2">
    <source>
        <dbReference type="ARBA" id="ARBA00010692"/>
    </source>
</evidence>
<name>A0A084J073_BACMY</name>
<evidence type="ECO:0000313" key="10">
    <source>
        <dbReference type="EMBL" id="EJR42538.1"/>
    </source>
</evidence>
<keyword evidence="6 9" id="KW-1133">Transmembrane helix</keyword>
<dbReference type="Pfam" id="PF02632">
    <property type="entry name" value="BioY"/>
    <property type="match status" value="1"/>
</dbReference>
<dbReference type="EMBL" id="CP065877">
    <property type="protein sequence ID" value="QQA14314.1"/>
    <property type="molecule type" value="Genomic_DNA"/>
</dbReference>
<dbReference type="EMBL" id="MRWU01000005">
    <property type="protein sequence ID" value="OSX93684.1"/>
    <property type="molecule type" value="Genomic_DNA"/>
</dbReference>
<accession>A0A0B5SFF4</accession>
<accession>A0A084J073</accession>
<comment type="subcellular location">
    <subcellularLocation>
        <location evidence="1 8">Cell membrane</location>
        <topology evidence="1 8">Multi-pass membrane protein</topology>
    </subcellularLocation>
</comment>
<proteinExistence type="inferred from homology"/>
<feature type="transmembrane region" description="Helical" evidence="9">
    <location>
        <begin position="41"/>
        <end position="66"/>
    </location>
</feature>
<dbReference type="InterPro" id="IPR003784">
    <property type="entry name" value="BioY"/>
</dbReference>
<evidence type="ECO:0000256" key="6">
    <source>
        <dbReference type="ARBA" id="ARBA00022989"/>
    </source>
</evidence>
<accession>C2PZ07</accession>
<gene>
    <name evidence="11" type="ORF">BW900_12175</name>
    <name evidence="13" type="ORF">I6G81_18115</name>
    <name evidence="10" type="ORF">III_01890</name>
    <name evidence="12" type="ORF">S3E15_04843</name>
</gene>
<feature type="transmembrane region" description="Helical" evidence="9">
    <location>
        <begin position="6"/>
        <end position="29"/>
    </location>
</feature>
<dbReference type="GO" id="GO:0005886">
    <property type="term" value="C:plasma membrane"/>
    <property type="evidence" value="ECO:0007669"/>
    <property type="project" value="UniProtKB-SubCell"/>
</dbReference>
<keyword evidence="5 9" id="KW-0812">Transmembrane</keyword>
<dbReference type="EMBL" id="MUAI01000007">
    <property type="protein sequence ID" value="OOR06561.1"/>
    <property type="molecule type" value="Genomic_DNA"/>
</dbReference>
<dbReference type="OMA" id="AGYLWSY"/>
<evidence type="ECO:0000256" key="3">
    <source>
        <dbReference type="ARBA" id="ARBA00022448"/>
    </source>
</evidence>
<keyword evidence="7 8" id="KW-0472">Membrane</keyword>
<evidence type="ECO:0000313" key="16">
    <source>
        <dbReference type="Proteomes" id="UP000194131"/>
    </source>
</evidence>
<dbReference type="Proteomes" id="UP000006976">
    <property type="component" value="Unassembled WGS sequence"/>
</dbReference>
<evidence type="ECO:0000256" key="7">
    <source>
        <dbReference type="ARBA" id="ARBA00023136"/>
    </source>
</evidence>
<dbReference type="EMBL" id="AHEV01000011">
    <property type="protein sequence ID" value="EJR42538.1"/>
    <property type="molecule type" value="Genomic_DNA"/>
</dbReference>
<dbReference type="PANTHER" id="PTHR34295">
    <property type="entry name" value="BIOTIN TRANSPORTER BIOY"/>
    <property type="match status" value="1"/>
</dbReference>
<dbReference type="Proteomes" id="UP000194131">
    <property type="component" value="Unassembled WGS sequence"/>
</dbReference>
<evidence type="ECO:0000256" key="4">
    <source>
        <dbReference type="ARBA" id="ARBA00022475"/>
    </source>
</evidence>
<dbReference type="KEGG" id="bmyo:BG05_2402"/>
<evidence type="ECO:0000256" key="8">
    <source>
        <dbReference type="PIRNR" id="PIRNR016661"/>
    </source>
</evidence>
<protein>
    <recommendedName>
        <fullName evidence="8">Biotin transporter</fullName>
    </recommendedName>
</protein>